<keyword evidence="4" id="KW-0336">GPI-anchor</keyword>
<sequence>MECCCSLINERHNNHNGVRSNYGFPETTAKTRGTQSSSSIPPIYIPSPSLSCLTFPLLRRVPARPPSPPPPPQPPPPTQKNKTRKKKKKKAMKTTFKQHTPFSFSHPTITTTTIIAYSVVLFLGFGVSLGQQHHELVKAAPGPPHMTELDACDGVFMTYALIGREKEYPHVKNASKQAWAFKAEASVTNVGDEEVQGWMMFVGFQHREILVSADGAVLVDAGDFPAEVGNGTTLSGTAVTDLKTSIETAGDINQMSARVSLVGTQFGLGAGATPMPKTIHLVNDGFKCPAPSRRGTRMFVCCRKDPKVKAKVAKKTKYPPRRYSDLTIAYDVLQANQNNYYVQVTIDNNHPLGRLDHWNLTWEWQKGEFIYNMKGAFARIKDPSECLYGTAGKFYKDMDFSQVANCAKRPILSDLPAERAEDEKLGKLPWCCRNGTVLPPLMDKNKARSIFQMQVFKMPPDTDNRTTITPPIKWNIDGVINPKYKCGAPVRVDPQIFPDPSGLMAIQTAVASWQIGCNITTPKPQETRCCVSFSAFYNESAIPCNTCACGCDDTRKCNSRASPLLLPAEALLVPFENRTLMARAWAKLKHMHVPSRMPCGDNCPVSINWHVSSDHKEGWTARITLFNWEDYAFDDWFAAVQMKRTFEDFEDVYSFNGTRIPGLKTLFFEGLKGLNYLAGETNGTHARDPRVPGKQQSVITFKKKHVKGFDVTRDAFPSKVFFNGMECSLPPFRPAKALGHKASISVIAVIFTAFMTFLVI</sequence>
<dbReference type="InterPro" id="IPR056900">
    <property type="entry name" value="COB_C"/>
</dbReference>
<evidence type="ECO:0000256" key="4">
    <source>
        <dbReference type="ARBA" id="ARBA00022622"/>
    </source>
</evidence>
<dbReference type="PANTHER" id="PTHR31052">
    <property type="entry name" value="COBRA-LIKE PROTEIN 7"/>
    <property type="match status" value="1"/>
</dbReference>
<keyword evidence="6 10" id="KW-0472">Membrane</keyword>
<keyword evidence="7" id="KW-0325">Glycoprotein</keyword>
<evidence type="ECO:0000256" key="2">
    <source>
        <dbReference type="ARBA" id="ARBA00005507"/>
    </source>
</evidence>
<dbReference type="Pfam" id="PF25079">
    <property type="entry name" value="COB_C"/>
    <property type="match status" value="1"/>
</dbReference>
<dbReference type="Proteomes" id="UP001603857">
    <property type="component" value="Unassembled WGS sequence"/>
</dbReference>
<evidence type="ECO:0000256" key="1">
    <source>
        <dbReference type="ARBA" id="ARBA00004609"/>
    </source>
</evidence>
<feature type="region of interest" description="Disordered" evidence="9">
    <location>
        <begin position="15"/>
        <end position="42"/>
    </location>
</feature>
<evidence type="ECO:0000256" key="3">
    <source>
        <dbReference type="ARBA" id="ARBA00022475"/>
    </source>
</evidence>
<keyword evidence="3" id="KW-1003">Cell membrane</keyword>
<feature type="compositionally biased region" description="Pro residues" evidence="9">
    <location>
        <begin position="63"/>
        <end position="78"/>
    </location>
</feature>
<dbReference type="Pfam" id="PF04833">
    <property type="entry name" value="COBRA"/>
    <property type="match status" value="1"/>
</dbReference>
<evidence type="ECO:0000256" key="9">
    <source>
        <dbReference type="SAM" id="MobiDB-lite"/>
    </source>
</evidence>
<evidence type="ECO:0000313" key="12">
    <source>
        <dbReference type="EMBL" id="KAL2331585.1"/>
    </source>
</evidence>
<keyword evidence="10" id="KW-0812">Transmembrane</keyword>
<evidence type="ECO:0000256" key="7">
    <source>
        <dbReference type="ARBA" id="ARBA00023180"/>
    </source>
</evidence>
<proteinExistence type="inferred from homology"/>
<feature type="region of interest" description="Disordered" evidence="9">
    <location>
        <begin position="60"/>
        <end position="94"/>
    </location>
</feature>
<evidence type="ECO:0000256" key="10">
    <source>
        <dbReference type="SAM" id="Phobius"/>
    </source>
</evidence>
<dbReference type="GO" id="GO:0098552">
    <property type="term" value="C:side of membrane"/>
    <property type="evidence" value="ECO:0007669"/>
    <property type="project" value="UniProtKB-KW"/>
</dbReference>
<feature type="domain" description="COBRA C-terminal" evidence="11">
    <location>
        <begin position="528"/>
        <end position="732"/>
    </location>
</feature>
<comment type="similarity">
    <text evidence="2">Belongs to the COBRA family.</text>
</comment>
<dbReference type="GO" id="GO:0005886">
    <property type="term" value="C:plasma membrane"/>
    <property type="evidence" value="ECO:0007669"/>
    <property type="project" value="UniProtKB-SubCell"/>
</dbReference>
<feature type="transmembrane region" description="Helical" evidence="10">
    <location>
        <begin position="742"/>
        <end position="759"/>
    </location>
</feature>
<dbReference type="PANTHER" id="PTHR31052:SF2">
    <property type="entry name" value="COBRA-LIKE PROTEIN 10"/>
    <property type="match status" value="1"/>
</dbReference>
<name>A0ABD1M765_9FABA</name>
<organism evidence="12 13">
    <name type="scientific">Flemingia macrophylla</name>
    <dbReference type="NCBI Taxonomy" id="520843"/>
    <lineage>
        <taxon>Eukaryota</taxon>
        <taxon>Viridiplantae</taxon>
        <taxon>Streptophyta</taxon>
        <taxon>Embryophyta</taxon>
        <taxon>Tracheophyta</taxon>
        <taxon>Spermatophyta</taxon>
        <taxon>Magnoliopsida</taxon>
        <taxon>eudicotyledons</taxon>
        <taxon>Gunneridae</taxon>
        <taxon>Pentapetalae</taxon>
        <taxon>rosids</taxon>
        <taxon>fabids</taxon>
        <taxon>Fabales</taxon>
        <taxon>Fabaceae</taxon>
        <taxon>Papilionoideae</taxon>
        <taxon>50 kb inversion clade</taxon>
        <taxon>NPAAA clade</taxon>
        <taxon>indigoferoid/millettioid clade</taxon>
        <taxon>Phaseoleae</taxon>
        <taxon>Flemingia</taxon>
    </lineage>
</organism>
<keyword evidence="5" id="KW-0732">Signal</keyword>
<feature type="compositionally biased region" description="Basic residues" evidence="9">
    <location>
        <begin position="81"/>
        <end position="92"/>
    </location>
</feature>
<keyword evidence="10" id="KW-1133">Transmembrane helix</keyword>
<keyword evidence="8" id="KW-0449">Lipoprotein</keyword>
<evidence type="ECO:0000313" key="13">
    <source>
        <dbReference type="Proteomes" id="UP001603857"/>
    </source>
</evidence>
<keyword evidence="13" id="KW-1185">Reference proteome</keyword>
<reference evidence="12 13" key="1">
    <citation type="submission" date="2024-08" db="EMBL/GenBank/DDBJ databases">
        <title>Insights into the chromosomal genome structure of Flemingia macrophylla.</title>
        <authorList>
            <person name="Ding Y."/>
            <person name="Zhao Y."/>
            <person name="Bi W."/>
            <person name="Wu M."/>
            <person name="Zhao G."/>
            <person name="Gong Y."/>
            <person name="Li W."/>
            <person name="Zhang P."/>
        </authorList>
    </citation>
    <scope>NUCLEOTIDE SEQUENCE [LARGE SCALE GENOMIC DNA]</scope>
    <source>
        <strain evidence="12">DYQJB</strain>
        <tissue evidence="12">Leaf</tissue>
    </source>
</reference>
<evidence type="ECO:0000256" key="5">
    <source>
        <dbReference type="ARBA" id="ARBA00022729"/>
    </source>
</evidence>
<accession>A0ABD1M765</accession>
<protein>
    <recommendedName>
        <fullName evidence="11">COBRA C-terminal domain-containing protein</fullName>
    </recommendedName>
</protein>
<comment type="caution">
    <text evidence="12">The sequence shown here is derived from an EMBL/GenBank/DDBJ whole genome shotgun (WGS) entry which is preliminary data.</text>
</comment>
<evidence type="ECO:0000259" key="11">
    <source>
        <dbReference type="Pfam" id="PF25079"/>
    </source>
</evidence>
<evidence type="ECO:0000256" key="6">
    <source>
        <dbReference type="ARBA" id="ARBA00023136"/>
    </source>
</evidence>
<comment type="subcellular location">
    <subcellularLocation>
        <location evidence="1">Cell membrane</location>
        <topology evidence="1">Lipid-anchor</topology>
        <topology evidence="1">GPI-anchor</topology>
    </subcellularLocation>
</comment>
<dbReference type="EMBL" id="JBGMDY010000006">
    <property type="protein sequence ID" value="KAL2331585.1"/>
    <property type="molecule type" value="Genomic_DNA"/>
</dbReference>
<gene>
    <name evidence="12" type="ORF">Fmac_019166</name>
</gene>
<dbReference type="AlphaFoldDB" id="A0ABD1M765"/>
<dbReference type="InterPro" id="IPR006918">
    <property type="entry name" value="COBRA_pln"/>
</dbReference>
<evidence type="ECO:0000256" key="8">
    <source>
        <dbReference type="ARBA" id="ARBA00023288"/>
    </source>
</evidence>